<accession>A0A1L8G7B8</accession>
<name>A0A1L8G7B8_XENLA</name>
<dbReference type="PANTHER" id="PTHR15681:SF1">
    <property type="entry name" value="MAD2L1-BINDING PROTEIN"/>
    <property type="match status" value="1"/>
</dbReference>
<organism evidence="1 2">
    <name type="scientific">Xenopus laevis</name>
    <name type="common">African clawed frog</name>
    <dbReference type="NCBI Taxonomy" id="8355"/>
    <lineage>
        <taxon>Eukaryota</taxon>
        <taxon>Metazoa</taxon>
        <taxon>Chordata</taxon>
        <taxon>Craniata</taxon>
        <taxon>Vertebrata</taxon>
        <taxon>Euteleostomi</taxon>
        <taxon>Amphibia</taxon>
        <taxon>Batrachia</taxon>
        <taxon>Anura</taxon>
        <taxon>Pipoidea</taxon>
        <taxon>Pipidae</taxon>
        <taxon>Xenopodinae</taxon>
        <taxon>Xenopus</taxon>
        <taxon>Xenopus</taxon>
    </lineage>
</organism>
<dbReference type="GO" id="GO:0007096">
    <property type="term" value="P:regulation of exit from mitosis"/>
    <property type="evidence" value="ECO:0007669"/>
    <property type="project" value="InterPro"/>
</dbReference>
<dbReference type="KEGG" id="xla:108716535"/>
<gene>
    <name evidence="2" type="primary">LOC108716535</name>
</gene>
<dbReference type="PaxDb" id="8355-A0A1L8G7B8"/>
<dbReference type="InterPro" id="IPR009511">
    <property type="entry name" value="MAD1/Cdc20-bound-Mad2-bd"/>
</dbReference>
<dbReference type="STRING" id="8355.A0A1L8G7B8"/>
<evidence type="ECO:0000313" key="1">
    <source>
        <dbReference type="Proteomes" id="UP000186698"/>
    </source>
</evidence>
<dbReference type="OrthoDB" id="6334764at2759"/>
<dbReference type="Gene3D" id="3.30.900.20">
    <property type="match status" value="1"/>
</dbReference>
<protein>
    <submittedName>
        <fullName evidence="2">MAD2L1-binding protein isoform X1</fullName>
    </submittedName>
</protein>
<dbReference type="PANTHER" id="PTHR15681">
    <property type="entry name" value="MAD2L1-BINDING PROTEIN"/>
    <property type="match status" value="1"/>
</dbReference>
<proteinExistence type="predicted"/>
<dbReference type="Proteomes" id="UP000186698">
    <property type="component" value="Chromosome 5L"/>
</dbReference>
<dbReference type="AlphaFoldDB" id="A0A1L8G7B8"/>
<dbReference type="InterPro" id="IPR053729">
    <property type="entry name" value="MAD2L1BP_domain_sf"/>
</dbReference>
<sequence>MGALYVTVSRDESYDVCISCPARVEERDVICAAGLLSCDSGLRAVPRKSGLVLEKRGCWMAQSGTDLPLRRAHGRVPPSQRRCSQEDLAVSVVFPGLVTRESCCRFTCELLKHILHQRHQLPLPYEQLVVFSRKPQGSEDAAKKRSRMEELGNRQCQQTLSDLEELLGQLEILFTITPVPRVLLLLGGNPVNPKELYDINMEGVNVGNGEESLGIRPCLRQLFHALFVADPFSDLRATSLQSLVVMVQGQRECGTDWFKPKLNYKVPSRGHMLTVRLACTDSPAPEPGSGDYIWFQAPVIVKGFHN</sequence>
<dbReference type="OMA" id="KCQQVLM"/>
<reference evidence="2" key="1">
    <citation type="submission" date="2025-08" db="UniProtKB">
        <authorList>
            <consortium name="RefSeq"/>
        </authorList>
    </citation>
    <scope>IDENTIFICATION</scope>
    <source>
        <strain evidence="2">J_2021</strain>
        <tissue evidence="2">Erythrocytes</tissue>
    </source>
</reference>
<dbReference type="Bgee" id="108716535">
    <property type="expression patterns" value="Expressed in egg cell and 19 other cell types or tissues"/>
</dbReference>
<keyword evidence="1" id="KW-1185">Reference proteome</keyword>
<evidence type="ECO:0000313" key="2">
    <source>
        <dbReference type="RefSeq" id="XP_018118217.1"/>
    </source>
</evidence>
<dbReference type="Pfam" id="PF06581">
    <property type="entry name" value="p31comet"/>
    <property type="match status" value="1"/>
</dbReference>
<dbReference type="RefSeq" id="XP_018118217.1">
    <property type="nucleotide sequence ID" value="XM_018262728.1"/>
</dbReference>
<dbReference type="GeneID" id="108716535"/>
<dbReference type="CTD" id="108716535"/>
<dbReference type="GO" id="GO:0005634">
    <property type="term" value="C:nucleus"/>
    <property type="evidence" value="ECO:0000318"/>
    <property type="project" value="GO_Central"/>
</dbReference>